<dbReference type="Gene3D" id="3.30.200.20">
    <property type="entry name" value="Phosphorylase Kinase, domain 1"/>
    <property type="match status" value="1"/>
</dbReference>
<evidence type="ECO:0000259" key="3">
    <source>
        <dbReference type="PROSITE" id="PS50011"/>
    </source>
</evidence>
<keyword evidence="1" id="KW-0472">Membrane</keyword>
<dbReference type="Gene3D" id="1.10.510.10">
    <property type="entry name" value="Transferase(Phosphotransferase) domain 1"/>
    <property type="match status" value="1"/>
</dbReference>
<feature type="signal peptide" evidence="2">
    <location>
        <begin position="1"/>
        <end position="17"/>
    </location>
</feature>
<dbReference type="InterPro" id="IPR056562">
    <property type="entry name" value="LysM2_CERK1_LYK3_4_5"/>
</dbReference>
<dbReference type="InterPro" id="IPR056561">
    <property type="entry name" value="NFP_LYK_LysM1"/>
</dbReference>
<keyword evidence="1" id="KW-0812">Transmembrane</keyword>
<feature type="transmembrane region" description="Helical" evidence="1">
    <location>
        <begin position="261"/>
        <end position="284"/>
    </location>
</feature>
<dbReference type="InterPro" id="IPR018392">
    <property type="entry name" value="LysM"/>
</dbReference>
<dbReference type="GO" id="GO:0004672">
    <property type="term" value="F:protein kinase activity"/>
    <property type="evidence" value="ECO:0007669"/>
    <property type="project" value="InterPro"/>
</dbReference>
<dbReference type="PANTHER" id="PTHR45927">
    <property type="entry name" value="LYSM-DOMAIN RECEPTOR-LIKE KINASE-RELATED"/>
    <property type="match status" value="1"/>
</dbReference>
<dbReference type="AlphaFoldDB" id="A0A2Z7CQW9"/>
<evidence type="ECO:0000259" key="4">
    <source>
        <dbReference type="PROSITE" id="PS51782"/>
    </source>
</evidence>
<name>A0A2Z7CQW9_9LAMI</name>
<evidence type="ECO:0000256" key="2">
    <source>
        <dbReference type="SAM" id="SignalP"/>
    </source>
</evidence>
<proteinExistence type="predicted"/>
<dbReference type="EMBL" id="KQ995304">
    <property type="protein sequence ID" value="KZV47216.1"/>
    <property type="molecule type" value="Genomic_DNA"/>
</dbReference>
<dbReference type="Pfam" id="PF07714">
    <property type="entry name" value="PK_Tyr_Ser-Thr"/>
    <property type="match status" value="1"/>
</dbReference>
<reference evidence="5 6" key="1">
    <citation type="journal article" date="2015" name="Proc. Natl. Acad. Sci. U.S.A.">
        <title>The resurrection genome of Boea hygrometrica: A blueprint for survival of dehydration.</title>
        <authorList>
            <person name="Xiao L."/>
            <person name="Yang G."/>
            <person name="Zhang L."/>
            <person name="Yang X."/>
            <person name="Zhao S."/>
            <person name="Ji Z."/>
            <person name="Zhou Q."/>
            <person name="Hu M."/>
            <person name="Wang Y."/>
            <person name="Chen M."/>
            <person name="Xu Y."/>
            <person name="Jin H."/>
            <person name="Xiao X."/>
            <person name="Hu G."/>
            <person name="Bao F."/>
            <person name="Hu Y."/>
            <person name="Wan P."/>
            <person name="Li L."/>
            <person name="Deng X."/>
            <person name="Kuang T."/>
            <person name="Xiang C."/>
            <person name="Zhu J.K."/>
            <person name="Oliver M.J."/>
            <person name="He Y."/>
        </authorList>
    </citation>
    <scope>NUCLEOTIDE SEQUENCE [LARGE SCALE GENOMIC DNA]</scope>
    <source>
        <strain evidence="6">cv. XS01</strain>
    </source>
</reference>
<accession>A0A2Z7CQW9</accession>
<dbReference type="InterPro" id="IPR000719">
    <property type="entry name" value="Prot_kinase_dom"/>
</dbReference>
<dbReference type="Proteomes" id="UP000250235">
    <property type="component" value="Unassembled WGS sequence"/>
</dbReference>
<evidence type="ECO:0000313" key="5">
    <source>
        <dbReference type="EMBL" id="KZV47216.1"/>
    </source>
</evidence>
<evidence type="ECO:0000313" key="6">
    <source>
        <dbReference type="Proteomes" id="UP000250235"/>
    </source>
</evidence>
<dbReference type="InterPro" id="IPR052611">
    <property type="entry name" value="Plant_RLK_LysM"/>
</dbReference>
<keyword evidence="1" id="KW-1133">Transmembrane helix</keyword>
<dbReference type="InterPro" id="IPR001245">
    <property type="entry name" value="Ser-Thr/Tyr_kinase_cat_dom"/>
</dbReference>
<keyword evidence="5" id="KW-0675">Receptor</keyword>
<protein>
    <submittedName>
        <fullName evidence="5">LysM domain receptor-like kinase 4</fullName>
    </submittedName>
</protein>
<dbReference type="Pfam" id="PF23473">
    <property type="entry name" value="LysM3_LYK4_5"/>
    <property type="match status" value="1"/>
</dbReference>
<dbReference type="SUPFAM" id="SSF56112">
    <property type="entry name" value="Protein kinase-like (PK-like)"/>
    <property type="match status" value="1"/>
</dbReference>
<dbReference type="Pfam" id="PF23472">
    <property type="entry name" value="LysM2_CERK1_LYK3_4_5"/>
    <property type="match status" value="1"/>
</dbReference>
<dbReference type="PANTHER" id="PTHR45927:SF10">
    <property type="entry name" value="LYSM-DOMAIN RECEPTOR-LIKE KINASE"/>
    <property type="match status" value="1"/>
</dbReference>
<dbReference type="GO" id="GO:0005524">
    <property type="term" value="F:ATP binding"/>
    <property type="evidence" value="ECO:0007669"/>
    <property type="project" value="InterPro"/>
</dbReference>
<feature type="domain" description="LysM" evidence="4">
    <location>
        <begin position="177"/>
        <end position="221"/>
    </location>
</feature>
<keyword evidence="5" id="KW-0808">Transferase</keyword>
<organism evidence="5 6">
    <name type="scientific">Dorcoceras hygrometricum</name>
    <dbReference type="NCBI Taxonomy" id="472368"/>
    <lineage>
        <taxon>Eukaryota</taxon>
        <taxon>Viridiplantae</taxon>
        <taxon>Streptophyta</taxon>
        <taxon>Embryophyta</taxon>
        <taxon>Tracheophyta</taxon>
        <taxon>Spermatophyta</taxon>
        <taxon>Magnoliopsida</taxon>
        <taxon>eudicotyledons</taxon>
        <taxon>Gunneridae</taxon>
        <taxon>Pentapetalae</taxon>
        <taxon>asterids</taxon>
        <taxon>lamiids</taxon>
        <taxon>Lamiales</taxon>
        <taxon>Gesneriaceae</taxon>
        <taxon>Didymocarpoideae</taxon>
        <taxon>Trichosporeae</taxon>
        <taxon>Loxocarpinae</taxon>
        <taxon>Dorcoceras</taxon>
    </lineage>
</organism>
<sequence>MIVLCFLLCLCLDLICSSPHFYDHTLCDSGVNYPGTRYTCNSSRISCQTFVVYRANDKFATILSISNLFRRDPSVVLSINSVSSSNQVLETGREVLVPVVCSCTGKYFQINVNYTVSEKMTLPAVSCETFEGLVKYVTLIEENPDIKGVLVGLVLRVPLKCACPESDDDDAGVKFLVTYPFIKGDDTTKLSKKFNVSVEEIWQENHLEASPTVYPYTTVLVPLKEKPVINLSIPDSDPPIPQFLPTVPVERTTKSSQINNLYSVGAVLVFCLILATLVACGLYIRNLKKFKNSNFHSSNHRISSLNSCSTPTRSSANSCLSPDLLIGIKYSLCTFTMEQIRTATKNLSESTKIIDSVYRGSSENGEVMIKEMRFEGTKQVIDLHSKINHVNIVKLHGVCFGEHDFTWSYLVFEYPLNGSLRDCLETSSAAFNWQRRTHVAFDIATGLHYLHYSVIPAYTHLNINSKCIFLTSNWRAKITVFGNAKESRSSTYSKSWIAPEYLTNGLLSEKVDIFAFGVVLFELISGKDAMDGNVFKESISFLGRGWIEGGCFDQLRGLVDPCLKDDYSLAEALCLAILARSCVEDDPMHRPSMDDILKILARMV</sequence>
<dbReference type="GO" id="GO:0005886">
    <property type="term" value="C:plasma membrane"/>
    <property type="evidence" value="ECO:0007669"/>
    <property type="project" value="UniProtKB-ARBA"/>
</dbReference>
<evidence type="ECO:0000256" key="1">
    <source>
        <dbReference type="SAM" id="Phobius"/>
    </source>
</evidence>
<gene>
    <name evidence="5" type="ORF">F511_05267</name>
</gene>
<feature type="domain" description="Protein kinase" evidence="3">
    <location>
        <begin position="320"/>
        <end position="603"/>
    </location>
</feature>
<dbReference type="PROSITE" id="PS50011">
    <property type="entry name" value="PROTEIN_KINASE_DOM"/>
    <property type="match status" value="1"/>
</dbReference>
<feature type="chain" id="PRO_5016295532" evidence="2">
    <location>
        <begin position="18"/>
        <end position="604"/>
    </location>
</feature>
<dbReference type="OrthoDB" id="60033at2759"/>
<dbReference type="InterPro" id="IPR011009">
    <property type="entry name" value="Kinase-like_dom_sf"/>
</dbReference>
<dbReference type="Pfam" id="PF23446">
    <property type="entry name" value="LysM1_NFP_LYK"/>
    <property type="match status" value="1"/>
</dbReference>
<keyword evidence="6" id="KW-1185">Reference proteome</keyword>
<dbReference type="InterPro" id="IPR056563">
    <property type="entry name" value="LysM3_LYK4_5"/>
</dbReference>
<keyword evidence="2" id="KW-0732">Signal</keyword>
<keyword evidence="5" id="KW-0418">Kinase</keyword>
<dbReference type="PROSITE" id="PS51782">
    <property type="entry name" value="LYSM"/>
    <property type="match status" value="1"/>
</dbReference>